<comment type="subcellular location">
    <subcellularLocation>
        <location evidence="3">Nucleus</location>
    </subcellularLocation>
</comment>
<dbReference type="PROSITE" id="PS50061">
    <property type="entry name" value="ETS_DOMAIN_3"/>
    <property type="match status" value="1"/>
</dbReference>
<dbReference type="GO" id="GO:0003677">
    <property type="term" value="F:DNA binding"/>
    <property type="evidence" value="ECO:0007669"/>
    <property type="project" value="UniProtKB-KW"/>
</dbReference>
<dbReference type="InterPro" id="IPR036390">
    <property type="entry name" value="WH_DNA-bd_sf"/>
</dbReference>
<dbReference type="AlphaFoldDB" id="A0ABD3V2Z9"/>
<dbReference type="InterPro" id="IPR000418">
    <property type="entry name" value="Ets_dom"/>
</dbReference>
<organism evidence="5 6">
    <name type="scientific">Sinanodonta woodiana</name>
    <name type="common">Chinese pond mussel</name>
    <name type="synonym">Anodonta woodiana</name>
    <dbReference type="NCBI Taxonomy" id="1069815"/>
    <lineage>
        <taxon>Eukaryota</taxon>
        <taxon>Metazoa</taxon>
        <taxon>Spiralia</taxon>
        <taxon>Lophotrochozoa</taxon>
        <taxon>Mollusca</taxon>
        <taxon>Bivalvia</taxon>
        <taxon>Autobranchia</taxon>
        <taxon>Heteroconchia</taxon>
        <taxon>Palaeoheterodonta</taxon>
        <taxon>Unionida</taxon>
        <taxon>Unionoidea</taxon>
        <taxon>Unionidae</taxon>
        <taxon>Unioninae</taxon>
        <taxon>Sinanodonta</taxon>
    </lineage>
</organism>
<keyword evidence="2 3" id="KW-0238">DNA-binding</keyword>
<evidence type="ECO:0000313" key="5">
    <source>
        <dbReference type="EMBL" id="KAL3854902.1"/>
    </source>
</evidence>
<dbReference type="InterPro" id="IPR046328">
    <property type="entry name" value="ETS_fam"/>
</dbReference>
<dbReference type="PANTHER" id="PTHR11849:SF289">
    <property type="entry name" value="ETS-LIKE PROTEIN POINTED"/>
    <property type="match status" value="1"/>
</dbReference>
<reference evidence="5 6" key="1">
    <citation type="submission" date="2024-11" db="EMBL/GenBank/DDBJ databases">
        <title>Chromosome-level genome assembly of the freshwater bivalve Anodonta woodiana.</title>
        <authorList>
            <person name="Chen X."/>
        </authorList>
    </citation>
    <scope>NUCLEOTIDE SEQUENCE [LARGE SCALE GENOMIC DNA]</scope>
    <source>
        <strain evidence="5">MN2024</strain>
        <tissue evidence="5">Gills</tissue>
    </source>
</reference>
<dbReference type="SMART" id="SM00413">
    <property type="entry name" value="ETS"/>
    <property type="match status" value="1"/>
</dbReference>
<protein>
    <recommendedName>
        <fullName evidence="4">ETS domain-containing protein</fullName>
    </recommendedName>
</protein>
<accession>A0ABD3V2Z9</accession>
<dbReference type="InterPro" id="IPR036388">
    <property type="entry name" value="WH-like_DNA-bd_sf"/>
</dbReference>
<evidence type="ECO:0000259" key="4">
    <source>
        <dbReference type="PROSITE" id="PS50061"/>
    </source>
</evidence>
<dbReference type="GO" id="GO:0005634">
    <property type="term" value="C:nucleus"/>
    <property type="evidence" value="ECO:0007669"/>
    <property type="project" value="UniProtKB-SubCell"/>
</dbReference>
<dbReference type="EMBL" id="JBJQND010000014">
    <property type="protein sequence ID" value="KAL3854902.1"/>
    <property type="molecule type" value="Genomic_DNA"/>
</dbReference>
<evidence type="ECO:0000313" key="6">
    <source>
        <dbReference type="Proteomes" id="UP001634394"/>
    </source>
</evidence>
<comment type="similarity">
    <text evidence="1 3">Belongs to the ETS family.</text>
</comment>
<gene>
    <name evidence="5" type="ORF">ACJMK2_014137</name>
</gene>
<evidence type="ECO:0000256" key="2">
    <source>
        <dbReference type="ARBA" id="ARBA00023125"/>
    </source>
</evidence>
<feature type="domain" description="ETS" evidence="4">
    <location>
        <begin position="1"/>
        <end position="59"/>
    </location>
</feature>
<evidence type="ECO:0000256" key="3">
    <source>
        <dbReference type="RuleBase" id="RU004019"/>
    </source>
</evidence>
<dbReference type="PANTHER" id="PTHR11849">
    <property type="entry name" value="ETS"/>
    <property type="match status" value="1"/>
</dbReference>
<feature type="non-terminal residue" evidence="5">
    <location>
        <position position="1"/>
    </location>
</feature>
<proteinExistence type="inferred from homology"/>
<comment type="caution">
    <text evidence="5">The sequence shown here is derived from an EMBL/GenBank/DDBJ whole genome shotgun (WGS) entry which is preliminary data.</text>
</comment>
<dbReference type="SUPFAM" id="SSF46785">
    <property type="entry name" value="Winged helix' DNA-binding domain"/>
    <property type="match status" value="1"/>
</dbReference>
<dbReference type="Pfam" id="PF00178">
    <property type="entry name" value="Ets"/>
    <property type="match status" value="1"/>
</dbReference>
<keyword evidence="3" id="KW-0539">Nucleus</keyword>
<keyword evidence="6" id="KW-1185">Reference proteome</keyword>
<dbReference type="Gene3D" id="1.10.10.10">
    <property type="entry name" value="Winged helix-like DNA-binding domain superfamily/Winged helix DNA-binding domain"/>
    <property type="match status" value="1"/>
</dbReference>
<dbReference type="Proteomes" id="UP001634394">
    <property type="component" value="Unassembled WGS sequence"/>
</dbReference>
<name>A0ABD3V2Z9_SINWO</name>
<evidence type="ECO:0000256" key="1">
    <source>
        <dbReference type="ARBA" id="ARBA00005562"/>
    </source>
</evidence>
<dbReference type="PRINTS" id="PR00454">
    <property type="entry name" value="ETSDOMAIN"/>
</dbReference>
<sequence length="59" mass="7101">VWKFLLTLLTDRTCEHCIHWTGDGWEFNLIDPKEVAHRRGIKKTQPQMNYEKLSIALRY</sequence>